<feature type="domain" description="Myosin motor" evidence="9">
    <location>
        <begin position="67"/>
        <end position="836"/>
    </location>
</feature>
<reference evidence="10 11" key="1">
    <citation type="submission" date="2017-12" db="EMBL/GenBank/DDBJ databases">
        <title>Sequencing, de novo assembly and annotation of complete genome of a new Thraustochytrid species, strain FCC1311.</title>
        <authorList>
            <person name="Sedici K."/>
            <person name="Godart F."/>
            <person name="Aiese Cigliano R."/>
            <person name="Sanseverino W."/>
            <person name="Barakat M."/>
            <person name="Ortet P."/>
            <person name="Marechal E."/>
            <person name="Cagnac O."/>
            <person name="Amato A."/>
        </authorList>
    </citation>
    <scope>NUCLEOTIDE SEQUENCE [LARGE SCALE GENOMIC DNA]</scope>
</reference>
<keyword evidence="5 6" id="KW-0009">Actin-binding</keyword>
<name>A0A2R5GQB9_9STRA</name>
<dbReference type="InterPro" id="IPR001609">
    <property type="entry name" value="Myosin_head_motor_dom-like"/>
</dbReference>
<dbReference type="GO" id="GO:0000146">
    <property type="term" value="F:microfilament motor activity"/>
    <property type="evidence" value="ECO:0007669"/>
    <property type="project" value="TreeGrafter"/>
</dbReference>
<keyword evidence="1 6" id="KW-0547">Nucleotide-binding</keyword>
<dbReference type="GO" id="GO:0007015">
    <property type="term" value="P:actin filament organization"/>
    <property type="evidence" value="ECO:0007669"/>
    <property type="project" value="TreeGrafter"/>
</dbReference>
<sequence>MAAEVPSSAVREGTRLWLAGNKESWGLYEVVARNGQVVKVKPEGGGKAQNMELTRETRARMFLANPVIEPDMTNLKHFHVPGILSNIKERADADEPYTFMSQSVLVAVNPLHEIPDPEGILGDASAVNVPHPYAIAESAYQQLVFGLRRNDAESDTPVDQSIIIGGESGSGKTTSAKMVLKHLTVRASSSKTSKSSGPGLDERLLDSNPILEAFGNSVTSRNHNSSRFGKFMKLHFAVGKSKKKKKSKNKNKNRNGELSIFGASVTTYLLERSRVTFHVRGERTYHVFYQLVHGANDALRRRLSLDGVEFEYLTPREQSTGHGASAAAIGKKAKRLLGAGKAANNRAKSHMPTAAQDAANFEELCTALNTIGFGDDEEEPDHEDDGSSGADDVFAVLAAILHMGNITFDDQDSPEGSIAAITNPETLQIAAGLLQLDPDALLKGFTEVTVTTVGEAIVKQRDARGAKFSLDAVAKTLYVGLFGCLVQRITASLSSGGDMEDLPFIGVLDIFGFESFEINDFEQLLINYTNEALQSCFSAQIFQSEAALYEREGLLVGEDEREMPVDNTLCVELLEGATSCAGILPTIDAEAKAPGADDERLNATLHREFHTHPNFAKVHPRDARSCFTVKHYAGDVKYTVGSFLEKNSDALPPEVAAIFDSSQSALVRDAFRAAVSSDSKGGDKKKKKKKKKASNSVTAKFRKQMRTLVDELNITRCSFVRCVKPNASMQRSGRGGDWLDNSYIIPQLQCLSIPQTAQVLKGGLPTRVEFDVFYETYTELMPPDAMAVVDEFEASPRQFVDALFYAYEIDPASYKVGRTKIFFKAGMLDKVHEILQGAVAGGLNDEVIERFKESFSREKWRKIRTKLRMLGLLARRVAEAQERLSQAKRVKEEAERKRQEMEMQREIRRERERRVTELTSAAIKEVKALKQNLGELEKLPDTIDDPDEAAAIEAEIERMRARVKVAEDNAKRMSISLQRSRHAGANARRTARASLARLSSADDKKSTSRISSRVRSFRHSIALTKDRKPSRKSFRKSVALDYRKDDFIEDESDPPLEIVQGLEIHFSTQTLKPPSAVAQLLCMGRGRARERENANTEQEEEFWKDAELRMVGYQMRFLLDCQGASGIRGEQERVIQINSSMMLESDTNAEDANVFIIKAKATRSRKSKELFRLRFADDDYLREFEARFQAAVDSHLKESVRAHALTHGVYVNQDGTKDNEKTQSAKELQELRKAGVISEEEYMMGIFLQISSEDEHLHRYVTVYGEDAYQDYKIQCPQCGEALFNLPTERLDQCPHCGCDQLDTPEELEAEAAIARDKEAESRDAMFSEDLENQDEFPFCVVTSDKQQFMFENPTVSEHTDLLTGTTSLVFNMQWIRRFHGENEWQRFVTSHTWPEYRDFFATEIHNIDAIDPEIKQDLPVFDMDPSGSDEMLEDLSLYLVAFLRAVYIHDLLRFPQIPKFFGYTSREALVEDIRRNQEEFDLEEEEEDYDSE</sequence>
<feature type="compositionally biased region" description="Low complexity" evidence="8">
    <location>
        <begin position="985"/>
        <end position="999"/>
    </location>
</feature>
<dbReference type="GO" id="GO:0005524">
    <property type="term" value="F:ATP binding"/>
    <property type="evidence" value="ECO:0007669"/>
    <property type="project" value="UniProtKB-UniRule"/>
</dbReference>
<dbReference type="Gene3D" id="1.20.5.4820">
    <property type="match status" value="1"/>
</dbReference>
<organism evidence="10 11">
    <name type="scientific">Hondaea fermentalgiana</name>
    <dbReference type="NCBI Taxonomy" id="2315210"/>
    <lineage>
        <taxon>Eukaryota</taxon>
        <taxon>Sar</taxon>
        <taxon>Stramenopiles</taxon>
        <taxon>Bigyra</taxon>
        <taxon>Labyrinthulomycetes</taxon>
        <taxon>Thraustochytrida</taxon>
        <taxon>Thraustochytriidae</taxon>
        <taxon>Hondaea</taxon>
    </lineage>
</organism>
<dbReference type="GO" id="GO:0005737">
    <property type="term" value="C:cytoplasm"/>
    <property type="evidence" value="ECO:0007669"/>
    <property type="project" value="TreeGrafter"/>
</dbReference>
<dbReference type="Gene3D" id="1.20.120.720">
    <property type="entry name" value="Myosin VI head, motor domain, U50 subdomain"/>
    <property type="match status" value="1"/>
</dbReference>
<gene>
    <name evidence="10" type="ORF">FCC1311_070432</name>
</gene>
<dbReference type="InterPro" id="IPR036961">
    <property type="entry name" value="Kinesin_motor_dom_sf"/>
</dbReference>
<feature type="compositionally biased region" description="Basic residues" evidence="8">
    <location>
        <begin position="683"/>
        <end position="693"/>
    </location>
</feature>
<feature type="binding site" evidence="6">
    <location>
        <begin position="166"/>
        <end position="173"/>
    </location>
    <ligand>
        <name>ATP</name>
        <dbReference type="ChEBI" id="CHEBI:30616"/>
    </ligand>
</feature>
<dbReference type="Proteomes" id="UP000241890">
    <property type="component" value="Unassembled WGS sequence"/>
</dbReference>
<evidence type="ECO:0000256" key="1">
    <source>
        <dbReference type="ARBA" id="ARBA00022741"/>
    </source>
</evidence>
<keyword evidence="7" id="KW-0175">Coiled coil</keyword>
<evidence type="ECO:0000256" key="5">
    <source>
        <dbReference type="ARBA" id="ARBA00023203"/>
    </source>
</evidence>
<dbReference type="GO" id="GO:0016459">
    <property type="term" value="C:myosin complex"/>
    <property type="evidence" value="ECO:0007669"/>
    <property type="project" value="UniProtKB-KW"/>
</dbReference>
<keyword evidence="11" id="KW-1185">Reference proteome</keyword>
<dbReference type="SUPFAM" id="SSF52540">
    <property type="entry name" value="P-loop containing nucleoside triphosphate hydrolases"/>
    <property type="match status" value="1"/>
</dbReference>
<feature type="region of interest" description="Disordered" evidence="8">
    <location>
        <begin position="677"/>
        <end position="697"/>
    </location>
</feature>
<evidence type="ECO:0000256" key="4">
    <source>
        <dbReference type="ARBA" id="ARBA00023175"/>
    </source>
</evidence>
<dbReference type="Gene3D" id="1.20.58.530">
    <property type="match status" value="1"/>
</dbReference>
<dbReference type="Pfam" id="PF00063">
    <property type="entry name" value="Myosin_head"/>
    <property type="match status" value="1"/>
</dbReference>
<dbReference type="SMART" id="SM00242">
    <property type="entry name" value="MYSc"/>
    <property type="match status" value="1"/>
</dbReference>
<comment type="similarity">
    <text evidence="6">Belongs to the TRAFAC class myosin-kinesin ATPase superfamily. Myosin family.</text>
</comment>
<dbReference type="PRINTS" id="PR00193">
    <property type="entry name" value="MYOSINHEAVY"/>
</dbReference>
<evidence type="ECO:0000259" key="9">
    <source>
        <dbReference type="PROSITE" id="PS51456"/>
    </source>
</evidence>
<proteinExistence type="inferred from homology"/>
<comment type="caution">
    <text evidence="10">The sequence shown here is derived from an EMBL/GenBank/DDBJ whole genome shotgun (WGS) entry which is preliminary data.</text>
</comment>
<dbReference type="PANTHER" id="PTHR13140:SF845">
    <property type="entry name" value="MYOSIN-LIKE PROTEIN"/>
    <property type="match status" value="1"/>
</dbReference>
<evidence type="ECO:0000256" key="2">
    <source>
        <dbReference type="ARBA" id="ARBA00022840"/>
    </source>
</evidence>
<dbReference type="PROSITE" id="PS51456">
    <property type="entry name" value="MYOSIN_MOTOR"/>
    <property type="match status" value="1"/>
</dbReference>
<keyword evidence="3 6" id="KW-0518">Myosin</keyword>
<evidence type="ECO:0000256" key="3">
    <source>
        <dbReference type="ARBA" id="ARBA00023123"/>
    </source>
</evidence>
<protein>
    <submittedName>
        <fullName evidence="10">Myosin-6</fullName>
    </submittedName>
</protein>
<evidence type="ECO:0000256" key="8">
    <source>
        <dbReference type="SAM" id="MobiDB-lite"/>
    </source>
</evidence>
<dbReference type="GO" id="GO:0051015">
    <property type="term" value="F:actin filament binding"/>
    <property type="evidence" value="ECO:0007669"/>
    <property type="project" value="TreeGrafter"/>
</dbReference>
<evidence type="ECO:0000256" key="6">
    <source>
        <dbReference type="PROSITE-ProRule" id="PRU00782"/>
    </source>
</evidence>
<feature type="region of interest" description="Disordered" evidence="8">
    <location>
        <begin position="976"/>
        <end position="1011"/>
    </location>
</feature>
<dbReference type="InParanoid" id="A0A2R5GQB9"/>
<dbReference type="InterPro" id="IPR027417">
    <property type="entry name" value="P-loop_NTPase"/>
</dbReference>
<dbReference type="Gene3D" id="3.40.850.10">
    <property type="entry name" value="Kinesin motor domain"/>
    <property type="match status" value="1"/>
</dbReference>
<evidence type="ECO:0000313" key="11">
    <source>
        <dbReference type="Proteomes" id="UP000241890"/>
    </source>
</evidence>
<dbReference type="EMBL" id="BEYU01000084">
    <property type="protein sequence ID" value="GBG30823.1"/>
    <property type="molecule type" value="Genomic_DNA"/>
</dbReference>
<dbReference type="OrthoDB" id="6108017at2759"/>
<evidence type="ECO:0000256" key="7">
    <source>
        <dbReference type="SAM" id="Coils"/>
    </source>
</evidence>
<comment type="caution">
    <text evidence="6">Lacks conserved residue(s) required for the propagation of feature annotation.</text>
</comment>
<dbReference type="GO" id="GO:0016020">
    <property type="term" value="C:membrane"/>
    <property type="evidence" value="ECO:0007669"/>
    <property type="project" value="TreeGrafter"/>
</dbReference>
<feature type="coiled-coil region" evidence="7">
    <location>
        <begin position="870"/>
        <end position="976"/>
    </location>
</feature>
<keyword evidence="4 6" id="KW-0505">Motor protein</keyword>
<accession>A0A2R5GQB9</accession>
<evidence type="ECO:0000313" key="10">
    <source>
        <dbReference type="EMBL" id="GBG30823.1"/>
    </source>
</evidence>
<dbReference type="PANTHER" id="PTHR13140">
    <property type="entry name" value="MYOSIN"/>
    <property type="match status" value="1"/>
</dbReference>
<keyword evidence="2 6" id="KW-0067">ATP-binding</keyword>